<evidence type="ECO:0000313" key="1">
    <source>
        <dbReference type="EMBL" id="KAG5548032.1"/>
    </source>
</evidence>
<proteinExistence type="predicted"/>
<accession>A0AAV6K6D8</accession>
<protein>
    <submittedName>
        <fullName evidence="1">Uncharacterized protein</fullName>
    </submittedName>
</protein>
<reference evidence="1" key="1">
    <citation type="submission" date="2020-08" db="EMBL/GenBank/DDBJ databases">
        <title>Plant Genome Project.</title>
        <authorList>
            <person name="Zhang R.-G."/>
        </authorList>
    </citation>
    <scope>NUCLEOTIDE SEQUENCE</scope>
    <source>
        <strain evidence="1">WSP0</strain>
        <tissue evidence="1">Leaf</tissue>
    </source>
</reference>
<gene>
    <name evidence="1" type="ORF">RHGRI_013659</name>
</gene>
<evidence type="ECO:0000313" key="2">
    <source>
        <dbReference type="Proteomes" id="UP000823749"/>
    </source>
</evidence>
<dbReference type="EMBL" id="JACTNZ010000005">
    <property type="protein sequence ID" value="KAG5548032.1"/>
    <property type="molecule type" value="Genomic_DNA"/>
</dbReference>
<dbReference type="AlphaFoldDB" id="A0AAV6K6D8"/>
<sequence length="61" mass="6596">MAESICTMVKSNSGTAKNKLDDGGKIELDDGGDGQVDDDGEKIVRIVLDLWLWVLASVFNL</sequence>
<name>A0AAV6K6D8_9ERIC</name>
<dbReference type="Proteomes" id="UP000823749">
    <property type="component" value="Chromosome 5"/>
</dbReference>
<keyword evidence="2" id="KW-1185">Reference proteome</keyword>
<comment type="caution">
    <text evidence="1">The sequence shown here is derived from an EMBL/GenBank/DDBJ whole genome shotgun (WGS) entry which is preliminary data.</text>
</comment>
<organism evidence="1 2">
    <name type="scientific">Rhododendron griersonianum</name>
    <dbReference type="NCBI Taxonomy" id="479676"/>
    <lineage>
        <taxon>Eukaryota</taxon>
        <taxon>Viridiplantae</taxon>
        <taxon>Streptophyta</taxon>
        <taxon>Embryophyta</taxon>
        <taxon>Tracheophyta</taxon>
        <taxon>Spermatophyta</taxon>
        <taxon>Magnoliopsida</taxon>
        <taxon>eudicotyledons</taxon>
        <taxon>Gunneridae</taxon>
        <taxon>Pentapetalae</taxon>
        <taxon>asterids</taxon>
        <taxon>Ericales</taxon>
        <taxon>Ericaceae</taxon>
        <taxon>Ericoideae</taxon>
        <taxon>Rhodoreae</taxon>
        <taxon>Rhododendron</taxon>
    </lineage>
</organism>